<evidence type="ECO:0000313" key="4">
    <source>
        <dbReference type="Proteomes" id="UP001396898"/>
    </source>
</evidence>
<sequence length="401" mass="41937">MVAVPPTAGTLAMPVFYQPLIDQQVIANVSWGTPGSKPIPTVVDTGSYGYWVAGPDAVVNSGSPYLGVMGPCNQTVDPAFNWPESSSHSGPYDEGKAVFAYGGGGKIINCPTAVNDTMNFGEGYPAIENVQVATCEFIHIKARSTTCSGAHYDKSIMGLAPIPSVGGGPEIHPELLKQGRLSSSVFSIYFDAPPADINEPQKGTLLFGAVPEGKYSGDLVTVPNTGFTRAEKGYYYIGMPEVRAAHINGQGDNKKTVIPAVDPAKVPDCLVDSGTWGLTLPTDEDAFFAATGLEADSPFLSPRYPSACADIPLDAGLEFAFTGQDGKEATVKIPYRSMAEAPGLEPNTCRLNVQLSDGGCTFGGTFYSAAFVAHDDDAKTVRIAQGAVAGAAQGPPKGLRL</sequence>
<dbReference type="PROSITE" id="PS51767">
    <property type="entry name" value="PEPTIDASE_A1"/>
    <property type="match status" value="1"/>
</dbReference>
<dbReference type="Pfam" id="PF00026">
    <property type="entry name" value="Asp"/>
    <property type="match status" value="1"/>
</dbReference>
<dbReference type="PANTHER" id="PTHR47966">
    <property type="entry name" value="BETA-SITE APP-CLEAVING ENZYME, ISOFORM A-RELATED"/>
    <property type="match status" value="1"/>
</dbReference>
<evidence type="ECO:0000256" key="1">
    <source>
        <dbReference type="ARBA" id="ARBA00007447"/>
    </source>
</evidence>
<gene>
    <name evidence="3" type="ORF">PG991_006315</name>
</gene>
<dbReference type="PANTHER" id="PTHR47966:SF51">
    <property type="entry name" value="BETA-SITE APP-CLEAVING ENZYME, ISOFORM A-RELATED"/>
    <property type="match status" value="1"/>
</dbReference>
<dbReference type="InterPro" id="IPR021109">
    <property type="entry name" value="Peptidase_aspartic_dom_sf"/>
</dbReference>
<dbReference type="InterPro" id="IPR001461">
    <property type="entry name" value="Aspartic_peptidase_A1"/>
</dbReference>
<name>A0ABR1SBR1_9PEZI</name>
<comment type="similarity">
    <text evidence="1">Belongs to the peptidase A1 family.</text>
</comment>
<organism evidence="3 4">
    <name type="scientific">Apiospora marii</name>
    <dbReference type="NCBI Taxonomy" id="335849"/>
    <lineage>
        <taxon>Eukaryota</taxon>
        <taxon>Fungi</taxon>
        <taxon>Dikarya</taxon>
        <taxon>Ascomycota</taxon>
        <taxon>Pezizomycotina</taxon>
        <taxon>Sordariomycetes</taxon>
        <taxon>Xylariomycetidae</taxon>
        <taxon>Amphisphaeriales</taxon>
        <taxon>Apiosporaceae</taxon>
        <taxon>Apiospora</taxon>
    </lineage>
</organism>
<evidence type="ECO:0000313" key="3">
    <source>
        <dbReference type="EMBL" id="KAK8029259.1"/>
    </source>
</evidence>
<dbReference type="Gene3D" id="2.40.70.10">
    <property type="entry name" value="Acid Proteases"/>
    <property type="match status" value="2"/>
</dbReference>
<proteinExistence type="inferred from homology"/>
<reference evidence="3 4" key="1">
    <citation type="submission" date="2023-01" db="EMBL/GenBank/DDBJ databases">
        <title>Analysis of 21 Apiospora genomes using comparative genomics revels a genus with tremendous synthesis potential of carbohydrate active enzymes and secondary metabolites.</title>
        <authorList>
            <person name="Sorensen T."/>
        </authorList>
    </citation>
    <scope>NUCLEOTIDE SEQUENCE [LARGE SCALE GENOMIC DNA]</scope>
    <source>
        <strain evidence="3 4">CBS 20057</strain>
    </source>
</reference>
<dbReference type="CDD" id="cd05471">
    <property type="entry name" value="pepsin_like"/>
    <property type="match status" value="1"/>
</dbReference>
<dbReference type="SUPFAM" id="SSF50630">
    <property type="entry name" value="Acid proteases"/>
    <property type="match status" value="1"/>
</dbReference>
<keyword evidence="4" id="KW-1185">Reference proteome</keyword>
<accession>A0ABR1SBR1</accession>
<dbReference type="EMBL" id="JAQQWI010000007">
    <property type="protein sequence ID" value="KAK8029259.1"/>
    <property type="molecule type" value="Genomic_DNA"/>
</dbReference>
<dbReference type="InterPro" id="IPR034164">
    <property type="entry name" value="Pepsin-like_dom"/>
</dbReference>
<feature type="domain" description="Peptidase A1" evidence="2">
    <location>
        <begin position="25"/>
        <end position="384"/>
    </location>
</feature>
<dbReference type="Proteomes" id="UP001396898">
    <property type="component" value="Unassembled WGS sequence"/>
</dbReference>
<protein>
    <submittedName>
        <fullName evidence="3">Aspartic-type endopeptidase (OpsB)</fullName>
    </submittedName>
</protein>
<dbReference type="InterPro" id="IPR033121">
    <property type="entry name" value="PEPTIDASE_A1"/>
</dbReference>
<evidence type="ECO:0000259" key="2">
    <source>
        <dbReference type="PROSITE" id="PS51767"/>
    </source>
</evidence>
<comment type="caution">
    <text evidence="3">The sequence shown here is derived from an EMBL/GenBank/DDBJ whole genome shotgun (WGS) entry which is preliminary data.</text>
</comment>